<feature type="region of interest" description="Disordered" evidence="1">
    <location>
        <begin position="125"/>
        <end position="156"/>
    </location>
</feature>
<dbReference type="Proteomes" id="UP001552299">
    <property type="component" value="Unassembled WGS sequence"/>
</dbReference>
<keyword evidence="2" id="KW-1133">Transmembrane helix</keyword>
<organism evidence="3 4">
    <name type="scientific">Dendrobium thyrsiflorum</name>
    <name type="common">Pinecone-like raceme dendrobium</name>
    <name type="synonym">Orchid</name>
    <dbReference type="NCBI Taxonomy" id="117978"/>
    <lineage>
        <taxon>Eukaryota</taxon>
        <taxon>Viridiplantae</taxon>
        <taxon>Streptophyta</taxon>
        <taxon>Embryophyta</taxon>
        <taxon>Tracheophyta</taxon>
        <taxon>Spermatophyta</taxon>
        <taxon>Magnoliopsida</taxon>
        <taxon>Liliopsida</taxon>
        <taxon>Asparagales</taxon>
        <taxon>Orchidaceae</taxon>
        <taxon>Epidendroideae</taxon>
        <taxon>Malaxideae</taxon>
        <taxon>Dendrobiinae</taxon>
        <taxon>Dendrobium</taxon>
    </lineage>
</organism>
<name>A0ABD0U0N3_DENTH</name>
<evidence type="ECO:0000313" key="4">
    <source>
        <dbReference type="Proteomes" id="UP001552299"/>
    </source>
</evidence>
<sequence>MSFTGTATALAVTAGNSSPPNWMVAPELPVLITIHLINYHIPFVVALIFRHLLQIDHATTSLSCPAIPRMLVELEVLTKLPKKVWPGYEKYRWFVKDPYQTKFAENASNNDLGANFSLQEHAANSTNKELEKDVPSKEVNAPLLEESPNPAASLIY</sequence>
<comment type="caution">
    <text evidence="3">The sequence shown here is derived from an EMBL/GenBank/DDBJ whole genome shotgun (WGS) entry which is preliminary data.</text>
</comment>
<feature type="transmembrane region" description="Helical" evidence="2">
    <location>
        <begin position="30"/>
        <end position="49"/>
    </location>
</feature>
<evidence type="ECO:0000256" key="1">
    <source>
        <dbReference type="SAM" id="MobiDB-lite"/>
    </source>
</evidence>
<accession>A0ABD0U0N3</accession>
<proteinExistence type="predicted"/>
<reference evidence="3 4" key="1">
    <citation type="journal article" date="2024" name="Plant Biotechnol. J.">
        <title>Dendrobium thyrsiflorum genome and its molecular insights into genes involved in important horticultural traits.</title>
        <authorList>
            <person name="Chen B."/>
            <person name="Wang J.Y."/>
            <person name="Zheng P.J."/>
            <person name="Li K.L."/>
            <person name="Liang Y.M."/>
            <person name="Chen X.F."/>
            <person name="Zhang C."/>
            <person name="Zhao X."/>
            <person name="He X."/>
            <person name="Zhang G.Q."/>
            <person name="Liu Z.J."/>
            <person name="Xu Q."/>
        </authorList>
    </citation>
    <scope>NUCLEOTIDE SEQUENCE [LARGE SCALE GENOMIC DNA]</scope>
    <source>
        <strain evidence="3">GZMU011</strain>
    </source>
</reference>
<keyword evidence="2" id="KW-0812">Transmembrane</keyword>
<evidence type="ECO:0000256" key="2">
    <source>
        <dbReference type="SAM" id="Phobius"/>
    </source>
</evidence>
<dbReference type="EMBL" id="JANQDX010000018">
    <property type="protein sequence ID" value="KAL0905368.1"/>
    <property type="molecule type" value="Genomic_DNA"/>
</dbReference>
<evidence type="ECO:0000313" key="3">
    <source>
        <dbReference type="EMBL" id="KAL0905368.1"/>
    </source>
</evidence>
<gene>
    <name evidence="3" type="ORF">M5K25_023782</name>
</gene>
<protein>
    <submittedName>
        <fullName evidence="3">Uncharacterized protein</fullName>
    </submittedName>
</protein>
<keyword evidence="2" id="KW-0472">Membrane</keyword>
<dbReference type="AlphaFoldDB" id="A0ABD0U0N3"/>
<keyword evidence="4" id="KW-1185">Reference proteome</keyword>